<feature type="compositionally biased region" description="Polar residues" evidence="1">
    <location>
        <begin position="153"/>
        <end position="178"/>
    </location>
</feature>
<dbReference type="EMBL" id="ACPB03011569">
    <property type="status" value="NOT_ANNOTATED_CDS"/>
    <property type="molecule type" value="Genomic_DNA"/>
</dbReference>
<feature type="region of interest" description="Disordered" evidence="1">
    <location>
        <begin position="151"/>
        <end position="178"/>
    </location>
</feature>
<feature type="region of interest" description="Disordered" evidence="1">
    <location>
        <begin position="309"/>
        <end position="345"/>
    </location>
</feature>
<feature type="region of interest" description="Disordered" evidence="1">
    <location>
        <begin position="468"/>
        <end position="504"/>
    </location>
</feature>
<dbReference type="AlphaFoldDB" id="T1IG55"/>
<dbReference type="Proteomes" id="UP000015103">
    <property type="component" value="Unassembled WGS sequence"/>
</dbReference>
<dbReference type="VEuPathDB" id="VectorBase:RPRC015274"/>
<sequence>MHRISQKNAKKKKLSTTSSTATTTVTTSAKKSTETSKSSKLIGSLKKIILKSEKDEAEKEDENPQENPSENISQKKTENLNKKNQSNVIIKNFPEHTQKYDLESSKSFDENVSIVGGKHVKTVDKFHHDRPTSETVLYKDKKEYNVDEFKETSPFSQIEPTLSTQQTSRTSKTYQSQQQNVKMIGGKIVKTTEVIHEKPSSEIIQYEDQKHFHDEEKLHDISPDTMVTQTQEGISSLHSSQISRSYQSQKTSSTSTKQSVKMVGGKIVKTEEIIPGQPTDETIQYEDEKQFQDNENLQVFSPETRYIVHEGDSQKREEISQQSSQQSQIYQSQKTTTSSKQSVKMVGGKIVKTEEIFHENPKSEIKQPEEQEHFHNVERFYDTSPGTAAVPIQEGISSLQSSQTYQSHKASSTTTKQRVKMVGGKIVKTEEIIPGQPTDETMQYEVQKQYHDREMLYETSPEARHVVHEGVLQTEEGISQQSSHQSQTYQSQKTTTSSKQSVKM</sequence>
<feature type="compositionally biased region" description="Basic residues" evidence="1">
    <location>
        <begin position="1"/>
        <end position="14"/>
    </location>
</feature>
<feature type="compositionally biased region" description="Low complexity" evidence="1">
    <location>
        <begin position="15"/>
        <end position="40"/>
    </location>
</feature>
<dbReference type="InParanoid" id="T1IG55"/>
<feature type="region of interest" description="Disordered" evidence="1">
    <location>
        <begin position="1"/>
        <end position="40"/>
    </location>
</feature>
<feature type="compositionally biased region" description="Low complexity" evidence="1">
    <location>
        <begin position="320"/>
        <end position="342"/>
    </location>
</feature>
<name>T1IG55_RHOPR</name>
<dbReference type="HOGENOM" id="CLU_541415_0_0_1"/>
<feature type="compositionally biased region" description="Basic and acidic residues" evidence="1">
    <location>
        <begin position="309"/>
        <end position="319"/>
    </location>
</feature>
<feature type="region of interest" description="Disordered" evidence="1">
    <location>
        <begin position="231"/>
        <end position="262"/>
    </location>
</feature>
<feature type="compositionally biased region" description="Low complexity" evidence="1">
    <location>
        <begin position="479"/>
        <end position="504"/>
    </location>
</feature>
<reference evidence="2" key="1">
    <citation type="submission" date="2015-05" db="UniProtKB">
        <authorList>
            <consortium name="EnsemblMetazoa"/>
        </authorList>
    </citation>
    <scope>IDENTIFICATION</scope>
</reference>
<keyword evidence="3" id="KW-1185">Reference proteome</keyword>
<dbReference type="EnsemblMetazoa" id="RPRC015274-RA">
    <property type="protein sequence ID" value="RPRC015274-PA"/>
    <property type="gene ID" value="RPRC015274"/>
</dbReference>
<evidence type="ECO:0000313" key="3">
    <source>
        <dbReference type="Proteomes" id="UP000015103"/>
    </source>
</evidence>
<accession>T1IG55</accession>
<feature type="region of interest" description="Disordered" evidence="1">
    <location>
        <begin position="52"/>
        <end position="88"/>
    </location>
</feature>
<evidence type="ECO:0000313" key="2">
    <source>
        <dbReference type="EnsemblMetazoa" id="RPRC015274-PA"/>
    </source>
</evidence>
<protein>
    <submittedName>
        <fullName evidence="2">Uncharacterized protein</fullName>
    </submittedName>
</protein>
<evidence type="ECO:0000256" key="1">
    <source>
        <dbReference type="SAM" id="MobiDB-lite"/>
    </source>
</evidence>
<proteinExistence type="predicted"/>
<organism evidence="2 3">
    <name type="scientific">Rhodnius prolixus</name>
    <name type="common">Triatomid bug</name>
    <dbReference type="NCBI Taxonomy" id="13249"/>
    <lineage>
        <taxon>Eukaryota</taxon>
        <taxon>Metazoa</taxon>
        <taxon>Ecdysozoa</taxon>
        <taxon>Arthropoda</taxon>
        <taxon>Hexapoda</taxon>
        <taxon>Insecta</taxon>
        <taxon>Pterygota</taxon>
        <taxon>Neoptera</taxon>
        <taxon>Paraneoptera</taxon>
        <taxon>Hemiptera</taxon>
        <taxon>Heteroptera</taxon>
        <taxon>Panheteroptera</taxon>
        <taxon>Cimicomorpha</taxon>
        <taxon>Reduviidae</taxon>
        <taxon>Triatominae</taxon>
        <taxon>Rhodnius</taxon>
    </lineage>
</organism>
<feature type="compositionally biased region" description="Low complexity" evidence="1">
    <location>
        <begin position="235"/>
        <end position="261"/>
    </location>
</feature>